<dbReference type="Proteomes" id="UP000612808">
    <property type="component" value="Unassembled WGS sequence"/>
</dbReference>
<keyword evidence="6" id="KW-0411">Iron-sulfur</keyword>
<name>A0A8J3J3I0_9ACTN</name>
<dbReference type="GO" id="GO:0051539">
    <property type="term" value="F:4 iron, 4 sulfur cluster binding"/>
    <property type="evidence" value="ECO:0007669"/>
    <property type="project" value="UniProtKB-KW"/>
</dbReference>
<dbReference type="GO" id="GO:0009055">
    <property type="term" value="F:electron transfer activity"/>
    <property type="evidence" value="ECO:0007669"/>
    <property type="project" value="InterPro"/>
</dbReference>
<evidence type="ECO:0000256" key="5">
    <source>
        <dbReference type="ARBA" id="ARBA00023004"/>
    </source>
</evidence>
<protein>
    <recommendedName>
        <fullName evidence="8">Aldehyde ferredoxin oxidoreductase N-terminal domain-containing protein</fullName>
    </recommendedName>
</protein>
<dbReference type="PANTHER" id="PTHR30038">
    <property type="entry name" value="ALDEHYDE FERREDOXIN OXIDOREDUCTASE"/>
    <property type="match status" value="1"/>
</dbReference>
<gene>
    <name evidence="9" type="ORF">Aru02nite_21710</name>
</gene>
<dbReference type="GO" id="GO:0046872">
    <property type="term" value="F:metal ion binding"/>
    <property type="evidence" value="ECO:0007669"/>
    <property type="project" value="UniProtKB-KW"/>
</dbReference>
<keyword evidence="3" id="KW-0004">4Fe-4S</keyword>
<dbReference type="InterPro" id="IPR001203">
    <property type="entry name" value="OxRdtase_Ald_Fedxn_C"/>
</dbReference>
<comment type="similarity">
    <text evidence="2">Belongs to the AOR/FOR family.</text>
</comment>
<keyword evidence="10" id="KW-1185">Reference proteome</keyword>
<dbReference type="Gene3D" id="3.60.9.10">
    <property type="entry name" value="Aldehyde ferredoxin oxidoreductase, N-terminal domain"/>
    <property type="match status" value="1"/>
</dbReference>
<dbReference type="Pfam" id="PF01314">
    <property type="entry name" value="AFOR_C"/>
    <property type="match status" value="1"/>
</dbReference>
<comment type="caution">
    <text evidence="9">The sequence shown here is derived from an EMBL/GenBank/DDBJ whole genome shotgun (WGS) entry which is preliminary data.</text>
</comment>
<dbReference type="InterPro" id="IPR013984">
    <property type="entry name" value="Ald_Fedxn_OxRdtase_dom2"/>
</dbReference>
<dbReference type="InterPro" id="IPR051919">
    <property type="entry name" value="W-dependent_AOR"/>
</dbReference>
<dbReference type="RefSeq" id="WP_203657251.1">
    <property type="nucleotide sequence ID" value="NZ_BAAAZM010000006.1"/>
</dbReference>
<feature type="domain" description="Aldehyde ferredoxin oxidoreductase N-terminal" evidence="8">
    <location>
        <begin position="1"/>
        <end position="187"/>
    </location>
</feature>
<dbReference type="EMBL" id="BOMB01000012">
    <property type="protein sequence ID" value="GID11282.1"/>
    <property type="molecule type" value="Genomic_DNA"/>
</dbReference>
<comment type="cofactor">
    <cofactor evidence="1">
        <name>[4Fe-4S] cluster</name>
        <dbReference type="ChEBI" id="CHEBI:49883"/>
    </cofactor>
</comment>
<organism evidence="9 10">
    <name type="scientific">Actinocatenispora rupis</name>
    <dbReference type="NCBI Taxonomy" id="519421"/>
    <lineage>
        <taxon>Bacteria</taxon>
        <taxon>Bacillati</taxon>
        <taxon>Actinomycetota</taxon>
        <taxon>Actinomycetes</taxon>
        <taxon>Micromonosporales</taxon>
        <taxon>Micromonosporaceae</taxon>
        <taxon>Actinocatenispora</taxon>
    </lineage>
</organism>
<reference evidence="9" key="1">
    <citation type="submission" date="2021-01" db="EMBL/GenBank/DDBJ databases">
        <title>Whole genome shotgun sequence of Actinocatenispora rupis NBRC 107355.</title>
        <authorList>
            <person name="Komaki H."/>
            <person name="Tamura T."/>
        </authorList>
    </citation>
    <scope>NUCLEOTIDE SEQUENCE</scope>
    <source>
        <strain evidence="9">NBRC 107355</strain>
    </source>
</reference>
<dbReference type="AlphaFoldDB" id="A0A8J3J3I0"/>
<keyword evidence="5" id="KW-0408">Iron</keyword>
<dbReference type="SUPFAM" id="SSF56228">
    <property type="entry name" value="Aldehyde ferredoxin oxidoreductase, N-terminal domain"/>
    <property type="match status" value="1"/>
</dbReference>
<dbReference type="PANTHER" id="PTHR30038:SF0">
    <property type="entry name" value="TUNGSTEN-CONTAINING ALDEHYDE FERREDOXIN OXIDOREDUCTASE"/>
    <property type="match status" value="1"/>
</dbReference>
<dbReference type="Gene3D" id="1.10.569.10">
    <property type="entry name" value="Aldehyde Ferredoxin Oxidoreductase Protein, subunit A, domain 2"/>
    <property type="match status" value="1"/>
</dbReference>
<dbReference type="Pfam" id="PF02730">
    <property type="entry name" value="AFOR_N"/>
    <property type="match status" value="1"/>
</dbReference>
<evidence type="ECO:0000256" key="7">
    <source>
        <dbReference type="SAM" id="MobiDB-lite"/>
    </source>
</evidence>
<evidence type="ECO:0000256" key="4">
    <source>
        <dbReference type="ARBA" id="ARBA00022723"/>
    </source>
</evidence>
<evidence type="ECO:0000256" key="6">
    <source>
        <dbReference type="ARBA" id="ARBA00023014"/>
    </source>
</evidence>
<dbReference type="InterPro" id="IPR013983">
    <property type="entry name" value="Ald_Fedxn_OxRdtase_N"/>
</dbReference>
<dbReference type="InterPro" id="IPR036503">
    <property type="entry name" value="Ald_Fedxn_OxRdtase_N_sf"/>
</dbReference>
<evidence type="ECO:0000259" key="8">
    <source>
        <dbReference type="SMART" id="SM00790"/>
    </source>
</evidence>
<feature type="region of interest" description="Disordered" evidence="7">
    <location>
        <begin position="310"/>
        <end position="342"/>
    </location>
</feature>
<dbReference type="SUPFAM" id="SSF48310">
    <property type="entry name" value="Aldehyde ferredoxin oxidoreductase, C-terminal domains"/>
    <property type="match status" value="1"/>
</dbReference>
<sequence>MALTVDTGRGAEPGPLTALRVLRGAVDAGHRDPDDPAVPVVFTAGPLTGSGAPGTARVAAVGLSPLSGCVAETRAEGPFGPALVAAGAPVLTLTGRAEHPSYVLVRDGVATVHDARHLWGLGTGAATDALAAEYGGVAGIAVIGPAGERRARYASVVTARHFPLPRLGFGAILGARNVKAIVCVGAAAPPVADPAALAALATGYAVAQVDNPLTAWQHDPPGFGVWAGAVTDPGYGAVRNYGDTRSLPGPGLAPNRFSRRLTDVGACPGCPTDCIKIFTPADPGIRVAAPHPAADVDQPGIHATAAEVDREPAARSTGSGMHAPATDSAPDTGQPGMRGTATPVATADVSSTVDIAAAGTDGAATHSGAGAAGLHQEAVAALGPNLGIDDADTVLAANARCQDLGLDPVSAGGTLACLYEAAEAGLTPPEWRVRGFGADPVPYLAEIATGTGELAEALRDGAARLAVRLGAPHLAMTVRGVELPPFEPRIQPGLALAYAMAPTGPRYDAVEHDLDFDPDEGAPHSYPELRRLGLSVPEPARRLDTARAERTATLMCLWSALDALVVCPYASTPTRPLTVARIGELVRAVTGRTVGTDELLALGAARLRAQHGINVSLGIGTAAALPDRMHTEPVATGRYAGAVLDRDAFTAALGVLAGRLGLTTTNEE</sequence>
<keyword evidence="4" id="KW-0479">Metal-binding</keyword>
<proteinExistence type="inferred from homology"/>
<dbReference type="SMART" id="SM00790">
    <property type="entry name" value="AFOR_N"/>
    <property type="match status" value="1"/>
</dbReference>
<evidence type="ECO:0000313" key="9">
    <source>
        <dbReference type="EMBL" id="GID11282.1"/>
    </source>
</evidence>
<evidence type="ECO:0000256" key="3">
    <source>
        <dbReference type="ARBA" id="ARBA00022485"/>
    </source>
</evidence>
<evidence type="ECO:0000256" key="1">
    <source>
        <dbReference type="ARBA" id="ARBA00001966"/>
    </source>
</evidence>
<accession>A0A8J3J3I0</accession>
<evidence type="ECO:0000313" key="10">
    <source>
        <dbReference type="Proteomes" id="UP000612808"/>
    </source>
</evidence>
<dbReference type="InterPro" id="IPR036021">
    <property type="entry name" value="Tungsten_al_ferr_oxy-like_C"/>
</dbReference>
<dbReference type="GO" id="GO:0016625">
    <property type="term" value="F:oxidoreductase activity, acting on the aldehyde or oxo group of donors, iron-sulfur protein as acceptor"/>
    <property type="evidence" value="ECO:0007669"/>
    <property type="project" value="InterPro"/>
</dbReference>
<evidence type="ECO:0000256" key="2">
    <source>
        <dbReference type="ARBA" id="ARBA00011032"/>
    </source>
</evidence>